<dbReference type="InterPro" id="IPR053392">
    <property type="entry name" value="Transposase_IS30-like"/>
</dbReference>
<evidence type="ECO:0000313" key="8">
    <source>
        <dbReference type="Proteomes" id="UP000177912"/>
    </source>
</evidence>
<dbReference type="NCBIfam" id="NF033563">
    <property type="entry name" value="transpos_IS30"/>
    <property type="match status" value="1"/>
</dbReference>
<dbReference type="InterPro" id="IPR012337">
    <property type="entry name" value="RNaseH-like_sf"/>
</dbReference>
<dbReference type="InterPro" id="IPR036397">
    <property type="entry name" value="RNaseH_sf"/>
</dbReference>
<organism evidence="7 8">
    <name type="scientific">Candidatus Doudnabacteria bacterium RIFCSPHIGHO2_01_FULL_43_23</name>
    <dbReference type="NCBI Taxonomy" id="1817822"/>
    <lineage>
        <taxon>Bacteria</taxon>
        <taxon>Candidatus Doudnaibacteriota</taxon>
    </lineage>
</organism>
<name>A0A1F5NVM8_9BACT</name>
<comment type="similarity">
    <text evidence="2">Belongs to the transposase IS30 family.</text>
</comment>
<dbReference type="GO" id="GO:0006313">
    <property type="term" value="P:DNA transposition"/>
    <property type="evidence" value="ECO:0007669"/>
    <property type="project" value="InterPro"/>
</dbReference>
<dbReference type="Proteomes" id="UP000177912">
    <property type="component" value="Unassembled WGS sequence"/>
</dbReference>
<evidence type="ECO:0000313" key="7">
    <source>
        <dbReference type="EMBL" id="OGE81729.1"/>
    </source>
</evidence>
<comment type="function">
    <text evidence="1">Required for the transposition of the insertion element.</text>
</comment>
<sequence>MKTYTRLSFSEREVISQGLWADESLSSIALRLGRRVSTVSQEVKKNCTYRRNYRAVKAQKRKVEQRKRQAKPKKLAINDRLREYVYKQLWEEWSPEEIAKRVKLEYPQDSTMRISHETIYQHLYCLPRGELKKELMKGLRQERKMRRPRKYAHYRRQRIQDIISISERPAEVADRIVPGHWEGDLVMGSQKSNTAIGTLVERTTRLTLLAPLKARDALSVRIAFAKAFRRIPAVFKKTLTYDRGSEMSQHQLFTKDTKIQVYFADPYSPWQRGTNENTNGLIRQYFPKGIDFRTVSKTQLRLAEERLNSRPRKTLGFYTPSEKFYELTTGQNIALGA</sequence>
<protein>
    <recommendedName>
        <fullName evidence="6">Integrase catalytic domain-containing protein</fullName>
    </recommendedName>
</protein>
<dbReference type="InterPro" id="IPR051917">
    <property type="entry name" value="Transposase-Integrase"/>
</dbReference>
<evidence type="ECO:0000256" key="4">
    <source>
        <dbReference type="ARBA" id="ARBA00023125"/>
    </source>
</evidence>
<evidence type="ECO:0000259" key="6">
    <source>
        <dbReference type="PROSITE" id="PS50994"/>
    </source>
</evidence>
<dbReference type="SUPFAM" id="SSF53098">
    <property type="entry name" value="Ribonuclease H-like"/>
    <property type="match status" value="1"/>
</dbReference>
<dbReference type="InterPro" id="IPR025246">
    <property type="entry name" value="IS30-like_HTH"/>
</dbReference>
<keyword evidence="5" id="KW-0233">DNA recombination</keyword>
<dbReference type="EMBL" id="MFEI01000004">
    <property type="protein sequence ID" value="OGE81729.1"/>
    <property type="molecule type" value="Genomic_DNA"/>
</dbReference>
<reference evidence="7 8" key="1">
    <citation type="journal article" date="2016" name="Nat. Commun.">
        <title>Thousands of microbial genomes shed light on interconnected biogeochemical processes in an aquifer system.</title>
        <authorList>
            <person name="Anantharaman K."/>
            <person name="Brown C.T."/>
            <person name="Hug L.A."/>
            <person name="Sharon I."/>
            <person name="Castelle C.J."/>
            <person name="Probst A.J."/>
            <person name="Thomas B.C."/>
            <person name="Singh A."/>
            <person name="Wilkins M.J."/>
            <person name="Karaoz U."/>
            <person name="Brodie E.L."/>
            <person name="Williams K.H."/>
            <person name="Hubbard S.S."/>
            <person name="Banfield J.F."/>
        </authorList>
    </citation>
    <scope>NUCLEOTIDE SEQUENCE [LARGE SCALE GENOMIC DNA]</scope>
</reference>
<dbReference type="InterPro" id="IPR001598">
    <property type="entry name" value="Transposase_IS30_CS"/>
</dbReference>
<evidence type="ECO:0000256" key="1">
    <source>
        <dbReference type="ARBA" id="ARBA00002190"/>
    </source>
</evidence>
<dbReference type="Pfam" id="PF13936">
    <property type="entry name" value="HTH_38"/>
    <property type="match status" value="1"/>
</dbReference>
<evidence type="ECO:0000256" key="3">
    <source>
        <dbReference type="ARBA" id="ARBA00022578"/>
    </source>
</evidence>
<dbReference type="AlphaFoldDB" id="A0A1F5NVM8"/>
<feature type="domain" description="Integrase catalytic" evidence="6">
    <location>
        <begin position="165"/>
        <end position="328"/>
    </location>
</feature>
<evidence type="ECO:0000256" key="2">
    <source>
        <dbReference type="ARBA" id="ARBA00006363"/>
    </source>
</evidence>
<keyword evidence="4" id="KW-0238">DNA-binding</keyword>
<dbReference type="PROSITE" id="PS01043">
    <property type="entry name" value="TRANSPOSASE_IS30"/>
    <property type="match status" value="1"/>
</dbReference>
<evidence type="ECO:0000256" key="5">
    <source>
        <dbReference type="ARBA" id="ARBA00023172"/>
    </source>
</evidence>
<dbReference type="Pfam" id="PF00665">
    <property type="entry name" value="rve"/>
    <property type="match status" value="1"/>
</dbReference>
<dbReference type="GO" id="GO:0005829">
    <property type="term" value="C:cytosol"/>
    <property type="evidence" value="ECO:0007669"/>
    <property type="project" value="TreeGrafter"/>
</dbReference>
<keyword evidence="3" id="KW-0815">Transposition</keyword>
<dbReference type="PANTHER" id="PTHR10948">
    <property type="entry name" value="TRANSPOSASE"/>
    <property type="match status" value="1"/>
</dbReference>
<dbReference type="GO" id="GO:0004803">
    <property type="term" value="F:transposase activity"/>
    <property type="evidence" value="ECO:0007669"/>
    <property type="project" value="InterPro"/>
</dbReference>
<gene>
    <name evidence="7" type="ORF">A2826_00610</name>
</gene>
<proteinExistence type="inferred from homology"/>
<dbReference type="InterPro" id="IPR001584">
    <property type="entry name" value="Integrase_cat-core"/>
</dbReference>
<dbReference type="PROSITE" id="PS50994">
    <property type="entry name" value="INTEGRASE"/>
    <property type="match status" value="1"/>
</dbReference>
<dbReference type="GO" id="GO:0015074">
    <property type="term" value="P:DNA integration"/>
    <property type="evidence" value="ECO:0007669"/>
    <property type="project" value="InterPro"/>
</dbReference>
<dbReference type="GO" id="GO:0003677">
    <property type="term" value="F:DNA binding"/>
    <property type="evidence" value="ECO:0007669"/>
    <property type="project" value="UniProtKB-KW"/>
</dbReference>
<dbReference type="PANTHER" id="PTHR10948:SF23">
    <property type="entry name" value="TRANSPOSASE INSI FOR INSERTION SEQUENCE ELEMENT IS30A-RELATED"/>
    <property type="match status" value="1"/>
</dbReference>
<accession>A0A1F5NVM8</accession>
<comment type="caution">
    <text evidence="7">The sequence shown here is derived from an EMBL/GenBank/DDBJ whole genome shotgun (WGS) entry which is preliminary data.</text>
</comment>
<dbReference type="Gene3D" id="3.30.420.10">
    <property type="entry name" value="Ribonuclease H-like superfamily/Ribonuclease H"/>
    <property type="match status" value="1"/>
</dbReference>